<feature type="domain" description="Tryptophan synthase beta chain-like PALP" evidence="4">
    <location>
        <begin position="20"/>
        <end position="323"/>
    </location>
</feature>
<comment type="cofactor">
    <cofactor evidence="1">
        <name>pyridoxal 5'-phosphate</name>
        <dbReference type="ChEBI" id="CHEBI:597326"/>
    </cofactor>
</comment>
<evidence type="ECO:0000313" key="6">
    <source>
        <dbReference type="Proteomes" id="UP000738431"/>
    </source>
</evidence>
<reference evidence="5 6" key="2">
    <citation type="submission" date="2023-12" db="EMBL/GenBank/DDBJ databases">
        <title>Description of an unclassified Opitutus bacterium of Verrucomicrobiota.</title>
        <authorList>
            <person name="Zhang D.-F."/>
        </authorList>
    </citation>
    <scope>NUCLEOTIDE SEQUENCE [LARGE SCALE GENOMIC DNA]</scope>
    <source>
        <strain evidence="5 6">WL0086</strain>
    </source>
</reference>
<dbReference type="EMBL" id="CP139781">
    <property type="protein sequence ID" value="WRQ90108.1"/>
    <property type="molecule type" value="Genomic_DNA"/>
</dbReference>
<evidence type="ECO:0000259" key="4">
    <source>
        <dbReference type="Pfam" id="PF00291"/>
    </source>
</evidence>
<dbReference type="PANTHER" id="PTHR48078">
    <property type="entry name" value="THREONINE DEHYDRATASE, MITOCHONDRIAL-RELATED"/>
    <property type="match status" value="1"/>
</dbReference>
<evidence type="ECO:0000256" key="1">
    <source>
        <dbReference type="ARBA" id="ARBA00001933"/>
    </source>
</evidence>
<evidence type="ECO:0000256" key="2">
    <source>
        <dbReference type="ARBA" id="ARBA00022898"/>
    </source>
</evidence>
<reference evidence="5 6" key="1">
    <citation type="submission" date="2021-08" db="EMBL/GenBank/DDBJ databases">
        <authorList>
            <person name="Zhang D."/>
            <person name="Zhang A."/>
            <person name="Wang L."/>
        </authorList>
    </citation>
    <scope>NUCLEOTIDE SEQUENCE [LARGE SCALE GENOMIC DNA]</scope>
    <source>
        <strain evidence="5 6">WL0086</strain>
    </source>
</reference>
<keyword evidence="3" id="KW-0456">Lyase</keyword>
<evidence type="ECO:0000313" key="5">
    <source>
        <dbReference type="EMBL" id="WRQ90108.1"/>
    </source>
</evidence>
<evidence type="ECO:0000256" key="3">
    <source>
        <dbReference type="ARBA" id="ARBA00023239"/>
    </source>
</evidence>
<dbReference type="Gene3D" id="3.40.50.1100">
    <property type="match status" value="2"/>
</dbReference>
<dbReference type="Pfam" id="PF00291">
    <property type="entry name" value="PALP"/>
    <property type="match status" value="1"/>
</dbReference>
<dbReference type="InterPro" id="IPR050147">
    <property type="entry name" value="Ser/Thr_Dehydratase"/>
</dbReference>
<gene>
    <name evidence="5" type="ORF">K1X11_011870</name>
</gene>
<keyword evidence="6" id="KW-1185">Reference proteome</keyword>
<name>A0ABZ1CF34_9BACT</name>
<sequence>MTNSSHPPIASAARNPAALSMGEGNTPLIRSRSIGPALGLRELWFKYEGANPTGSYKDRFAVAAVSRLVEQGKRLCLGTSSGNTGAAVAAYCARAGISCHLAIVEGAPEGKLRQMRAYGADLLRIRGFGTSPAVTQEVMQGLAKLAADLNGGVEVSAYALSPHGMAGVESLGHELAAALQDRNFEVFSPAGGGGLTLAVARGLRTAGARAAVHCVQPEGNDTIAGPLRRGETKAIAQDSLTQISGLQVGAVLDGNEVIAACRASGGQGHVVRDVAVWAMQARLAREEGVFCEPAGAVALTGLVEAVRNEDVDTHAPVVCLVTGSGFKDERSVLRMTGVDETPTVGGWMDFVAKVTNSE</sequence>
<proteinExistence type="predicted"/>
<dbReference type="Proteomes" id="UP000738431">
    <property type="component" value="Chromosome"/>
</dbReference>
<dbReference type="InterPro" id="IPR001926">
    <property type="entry name" value="TrpB-like_PALP"/>
</dbReference>
<accession>A0ABZ1CF34</accession>
<dbReference type="InterPro" id="IPR036052">
    <property type="entry name" value="TrpB-like_PALP_sf"/>
</dbReference>
<protein>
    <submittedName>
        <fullName evidence="5">Pyridoxal-phosphate dependent enzyme</fullName>
    </submittedName>
</protein>
<keyword evidence="2" id="KW-0663">Pyridoxal phosphate</keyword>
<dbReference type="PANTHER" id="PTHR48078:SF6">
    <property type="entry name" value="L-THREONINE DEHYDRATASE CATABOLIC TDCB"/>
    <property type="match status" value="1"/>
</dbReference>
<dbReference type="RefSeq" id="WP_221031969.1">
    <property type="nucleotide sequence ID" value="NZ_CP139781.1"/>
</dbReference>
<dbReference type="SUPFAM" id="SSF53686">
    <property type="entry name" value="Tryptophan synthase beta subunit-like PLP-dependent enzymes"/>
    <property type="match status" value="1"/>
</dbReference>
<organism evidence="5 6">
    <name type="scientific">Actomonas aquatica</name>
    <dbReference type="NCBI Taxonomy" id="2866162"/>
    <lineage>
        <taxon>Bacteria</taxon>
        <taxon>Pseudomonadati</taxon>
        <taxon>Verrucomicrobiota</taxon>
        <taxon>Opitutia</taxon>
        <taxon>Opitutales</taxon>
        <taxon>Opitutaceae</taxon>
        <taxon>Actomonas</taxon>
    </lineage>
</organism>